<organism evidence="1 2">
    <name type="scientific">Lujinxingia litoralis</name>
    <dbReference type="NCBI Taxonomy" id="2211119"/>
    <lineage>
        <taxon>Bacteria</taxon>
        <taxon>Deltaproteobacteria</taxon>
        <taxon>Bradymonadales</taxon>
        <taxon>Lujinxingiaceae</taxon>
        <taxon>Lujinxingia</taxon>
    </lineage>
</organism>
<dbReference type="Proteomes" id="UP000249169">
    <property type="component" value="Unassembled WGS sequence"/>
</dbReference>
<dbReference type="RefSeq" id="WP_111729567.1">
    <property type="nucleotide sequence ID" value="NZ_QHKO01000003.1"/>
</dbReference>
<name>A0A328C699_9DELT</name>
<proteinExistence type="predicted"/>
<dbReference type="OrthoDB" id="9812962at2"/>
<comment type="caution">
    <text evidence="1">The sequence shown here is derived from an EMBL/GenBank/DDBJ whole genome shotgun (WGS) entry which is preliminary data.</text>
</comment>
<accession>A0A328C699</accession>
<sequence length="214" mass="24002">MPLIPTEGARLRRALLSAALSEWERGVECRRDATRISRYFRDCGWQWHLDQHAGGAFDEDLRRASPHLEYCGLFVAFCGLHLGHHLEPERCVPVRLRPGIAELVLPSTFRAQSARHWARAGVAAPPPLEPGEAALHPGDIITLRTRSRAPRPYGDHFAIVHHAAGDTVHTVEANAVGPLGPDKEMGRGVIRGKRPLRDVRRIYRLRPEHIEEVC</sequence>
<gene>
    <name evidence="1" type="ORF">DL240_09135</name>
</gene>
<evidence type="ECO:0000313" key="2">
    <source>
        <dbReference type="Proteomes" id="UP000249169"/>
    </source>
</evidence>
<keyword evidence="2" id="KW-1185">Reference proteome</keyword>
<dbReference type="EMBL" id="QHKO01000003">
    <property type="protein sequence ID" value="RAL23039.1"/>
    <property type="molecule type" value="Genomic_DNA"/>
</dbReference>
<dbReference type="AlphaFoldDB" id="A0A328C699"/>
<evidence type="ECO:0008006" key="3">
    <source>
        <dbReference type="Google" id="ProtNLM"/>
    </source>
</evidence>
<reference evidence="1 2" key="1">
    <citation type="submission" date="2018-05" db="EMBL/GenBank/DDBJ databases">
        <title>Lujinxingia marina gen. nov. sp. nov., a new facultative anaerobic member of the class Deltaproteobacteria, and proposal of Lujinxingaceae fam. nov.</title>
        <authorList>
            <person name="Li C.-M."/>
        </authorList>
    </citation>
    <scope>NUCLEOTIDE SEQUENCE [LARGE SCALE GENOMIC DNA]</scope>
    <source>
        <strain evidence="1 2">B210</strain>
    </source>
</reference>
<protein>
    <recommendedName>
        <fullName evidence="3">Peptidase C51 domain-containing protein</fullName>
    </recommendedName>
</protein>
<evidence type="ECO:0000313" key="1">
    <source>
        <dbReference type="EMBL" id="RAL23039.1"/>
    </source>
</evidence>